<dbReference type="RefSeq" id="WP_265681418.1">
    <property type="nucleotide sequence ID" value="NZ_CP120863.1"/>
</dbReference>
<keyword evidence="2" id="KW-1185">Reference proteome</keyword>
<organism evidence="1 2">
    <name type="scientific">Roseibium porphyridii</name>
    <dbReference type="NCBI Taxonomy" id="2866279"/>
    <lineage>
        <taxon>Bacteria</taxon>
        <taxon>Pseudomonadati</taxon>
        <taxon>Pseudomonadota</taxon>
        <taxon>Alphaproteobacteria</taxon>
        <taxon>Hyphomicrobiales</taxon>
        <taxon>Stappiaceae</taxon>
        <taxon>Roseibium</taxon>
    </lineage>
</organism>
<proteinExistence type="predicted"/>
<name>A0ABY8EXV7_9HYPH</name>
<evidence type="ECO:0000313" key="2">
    <source>
        <dbReference type="Proteomes" id="UP001209803"/>
    </source>
</evidence>
<evidence type="ECO:0000313" key="1">
    <source>
        <dbReference type="EMBL" id="WFE87907.1"/>
    </source>
</evidence>
<gene>
    <name evidence="1" type="ORF">K1718_17275</name>
</gene>
<sequence length="80" mass="9397">MLSEPFEIGPEWLRQGQLWCMLSWGPVERRENGLFSAAYARCGEDSVRQYFLGVKLEQDELTLRWDFPVKNGPLRRCPVH</sequence>
<accession>A0ABY8EXV7</accession>
<dbReference type="Proteomes" id="UP001209803">
    <property type="component" value="Chromosome"/>
</dbReference>
<dbReference type="EMBL" id="CP120863">
    <property type="protein sequence ID" value="WFE87907.1"/>
    <property type="molecule type" value="Genomic_DNA"/>
</dbReference>
<reference evidence="1 2" key="1">
    <citation type="submission" date="2023-03" db="EMBL/GenBank/DDBJ databases">
        <title>Roseibium porphyridii sp. nov. and Roseibium rhodosorbium sp. nov. isolated from marine algae, Porphyridium cruentum and Rhodosorus marinus, respectively.</title>
        <authorList>
            <person name="Lee M.W."/>
            <person name="Choi B.J."/>
            <person name="Lee J.K."/>
            <person name="Choi D.G."/>
            <person name="Baek J.H."/>
            <person name="Bayburt H."/>
            <person name="Kim J.M."/>
            <person name="Han D.M."/>
            <person name="Kim K.H."/>
            <person name="Jeon C.O."/>
        </authorList>
    </citation>
    <scope>NUCLEOTIDE SEQUENCE [LARGE SCALE GENOMIC DNA]</scope>
    <source>
        <strain evidence="1 2">KMA01</strain>
    </source>
</reference>
<protein>
    <submittedName>
        <fullName evidence="1">Uncharacterized protein</fullName>
    </submittedName>
</protein>